<dbReference type="GO" id="GO:0003676">
    <property type="term" value="F:nucleic acid binding"/>
    <property type="evidence" value="ECO:0007669"/>
    <property type="project" value="InterPro"/>
</dbReference>
<organism evidence="2 3">
    <name type="scientific">Gossypium trilobum</name>
    <dbReference type="NCBI Taxonomy" id="34281"/>
    <lineage>
        <taxon>Eukaryota</taxon>
        <taxon>Viridiplantae</taxon>
        <taxon>Streptophyta</taxon>
        <taxon>Embryophyta</taxon>
        <taxon>Tracheophyta</taxon>
        <taxon>Spermatophyta</taxon>
        <taxon>Magnoliopsida</taxon>
        <taxon>eudicotyledons</taxon>
        <taxon>Gunneridae</taxon>
        <taxon>Pentapetalae</taxon>
        <taxon>rosids</taxon>
        <taxon>malvids</taxon>
        <taxon>Malvales</taxon>
        <taxon>Malvaceae</taxon>
        <taxon>Malvoideae</taxon>
        <taxon>Gossypium</taxon>
    </lineage>
</organism>
<dbReference type="AlphaFoldDB" id="A0A7J9DJW4"/>
<evidence type="ECO:0000313" key="2">
    <source>
        <dbReference type="EMBL" id="MBA0760951.1"/>
    </source>
</evidence>
<dbReference type="PANTHER" id="PTHR34023:SF4">
    <property type="entry name" value="RNASE H TYPE-1 DOMAIN-CONTAINING PROTEIN"/>
    <property type="match status" value="1"/>
</dbReference>
<name>A0A7J9DJW4_9ROSI</name>
<keyword evidence="3" id="KW-1185">Reference proteome</keyword>
<gene>
    <name evidence="2" type="ORF">Gotri_023663</name>
</gene>
<sequence length="118" mass="13591">MWSGYLKSYKRTLRGMAYGIWHVEVETDNALLLEILRSGFACVNNIAEVRLLHTWIAKDWQVKLRLLLRDGNKVADCLAKEISGSLNQLIILDEYVIYVQRLLETNVDHATSDVIDEN</sequence>
<protein>
    <recommendedName>
        <fullName evidence="1">RNase H type-1 domain-containing protein</fullName>
    </recommendedName>
</protein>
<evidence type="ECO:0000313" key="3">
    <source>
        <dbReference type="Proteomes" id="UP000593568"/>
    </source>
</evidence>
<accession>A0A7J9DJW4</accession>
<dbReference type="GO" id="GO:0004523">
    <property type="term" value="F:RNA-DNA hybrid ribonuclease activity"/>
    <property type="evidence" value="ECO:0007669"/>
    <property type="project" value="InterPro"/>
</dbReference>
<proteinExistence type="predicted"/>
<dbReference type="EMBL" id="JABEZW010000003">
    <property type="protein sequence ID" value="MBA0760951.1"/>
    <property type="molecule type" value="Genomic_DNA"/>
</dbReference>
<dbReference type="Pfam" id="PF13456">
    <property type="entry name" value="RVT_3"/>
    <property type="match status" value="1"/>
</dbReference>
<evidence type="ECO:0000259" key="1">
    <source>
        <dbReference type="Pfam" id="PF13456"/>
    </source>
</evidence>
<feature type="domain" description="RNase H type-1" evidence="1">
    <location>
        <begin position="18"/>
        <end position="81"/>
    </location>
</feature>
<dbReference type="PANTHER" id="PTHR34023">
    <property type="entry name" value="RNASE H DOMAIN-CONTAINING PROTEIN"/>
    <property type="match status" value="1"/>
</dbReference>
<dbReference type="Proteomes" id="UP000593568">
    <property type="component" value="Unassembled WGS sequence"/>
</dbReference>
<dbReference type="InterPro" id="IPR002156">
    <property type="entry name" value="RNaseH_domain"/>
</dbReference>
<comment type="caution">
    <text evidence="2">The sequence shown here is derived from an EMBL/GenBank/DDBJ whole genome shotgun (WGS) entry which is preliminary data.</text>
</comment>
<reference evidence="2 3" key="1">
    <citation type="journal article" date="2019" name="Genome Biol. Evol.">
        <title>Insights into the evolution of the New World diploid cottons (Gossypium, subgenus Houzingenia) based on genome sequencing.</title>
        <authorList>
            <person name="Grover C.E."/>
            <person name="Arick M.A. 2nd"/>
            <person name="Thrash A."/>
            <person name="Conover J.L."/>
            <person name="Sanders W.S."/>
            <person name="Peterson D.G."/>
            <person name="Frelichowski J.E."/>
            <person name="Scheffler J.A."/>
            <person name="Scheffler B.E."/>
            <person name="Wendel J.F."/>
        </authorList>
    </citation>
    <scope>NUCLEOTIDE SEQUENCE [LARGE SCALE GENOMIC DNA]</scope>
    <source>
        <strain evidence="2">8</strain>
        <tissue evidence="2">Leaf</tissue>
    </source>
</reference>